<dbReference type="InterPro" id="IPR029071">
    <property type="entry name" value="Ubiquitin-like_domsf"/>
</dbReference>
<evidence type="ECO:0000256" key="1">
    <source>
        <dbReference type="SAM" id="MobiDB-lite"/>
    </source>
</evidence>
<dbReference type="SUPFAM" id="SSF54236">
    <property type="entry name" value="Ubiquitin-like"/>
    <property type="match status" value="1"/>
</dbReference>
<keyword evidence="3" id="KW-1185">Reference proteome</keyword>
<dbReference type="FunCoup" id="A0A7R8UMT5">
    <property type="interactions" value="1"/>
</dbReference>
<dbReference type="PANTHER" id="PTHR15286:SF15">
    <property type="entry name" value="MERU, ISOFORM A"/>
    <property type="match status" value="1"/>
</dbReference>
<proteinExistence type="predicted"/>
<reference evidence="2 3" key="1">
    <citation type="submission" date="2020-11" db="EMBL/GenBank/DDBJ databases">
        <authorList>
            <person name="Wallbank WR R."/>
            <person name="Pardo Diaz C."/>
            <person name="Kozak K."/>
            <person name="Martin S."/>
            <person name="Jiggins C."/>
            <person name="Moest M."/>
            <person name="Warren A I."/>
            <person name="Generalovic N T."/>
            <person name="Byers J.R.P. K."/>
            <person name="Montejo-Kovacevich G."/>
            <person name="Yen C E."/>
        </authorList>
    </citation>
    <scope>NUCLEOTIDE SEQUENCE [LARGE SCALE GENOMIC DNA]</scope>
</reference>
<feature type="region of interest" description="Disordered" evidence="1">
    <location>
        <begin position="226"/>
        <end position="262"/>
    </location>
</feature>
<sequence>MRQNVAIVGGADKLMAPQNSTLPHENNIAGLSTPTLASASRQSNFRKDGNDDVQRDIKSISNQSINIQMKDKDEEEIPIWICGEPRFISGIANRTTCNDVIRALIEDEVRYIDNTDDAIYVSRDFRDYVITEKWRDIEQALPGDTFILPIWSEWGVAQNEVNFKLKINKMKAEVSRCTNNEDTKVERPYKEKKKSAISKLIQRVIKQGEAIHNQLSNYRLNSSFSHRSSRRYENRRKSQTSTLPRNCHLQPPTYLDSPKTDDNHTDDEILIVLHPNDDDKDSGINIHPGLSKDIRIEPELDSISEIFAAHGLNDTLRFPYPNLNRLAKHEFVSSTPHSTSRRRKSLQFNIIRNEIVETTQGIEDLLQHEKYLTKHLTRKRDKYRAQNELYRTKAGPDVCIDEIQENLATYGKQIVEHELDLYKIKKEIQRKCAVLNNLKRMVIGEDAANYRSLRYGKSDRRVASRRSGLQRKNLEFVDNIFEFCDNNESIIV</sequence>
<dbReference type="AlphaFoldDB" id="A0A7R8UMT5"/>
<name>A0A7R8UMT5_HERIL</name>
<accession>A0A7R8UMT5</accession>
<protein>
    <submittedName>
        <fullName evidence="2">Uncharacterized protein</fullName>
    </submittedName>
</protein>
<evidence type="ECO:0000313" key="2">
    <source>
        <dbReference type="EMBL" id="CAD7082867.1"/>
    </source>
</evidence>
<dbReference type="InterPro" id="IPR033593">
    <property type="entry name" value="N-RASSF"/>
</dbReference>
<dbReference type="Gene3D" id="3.10.20.90">
    <property type="entry name" value="Phosphatidylinositol 3-kinase Catalytic Subunit, Chain A, domain 1"/>
    <property type="match status" value="1"/>
</dbReference>
<dbReference type="InParanoid" id="A0A7R8UMT5"/>
<gene>
    <name evidence="2" type="ORF">HERILL_LOCUS5868</name>
</gene>
<organism evidence="2 3">
    <name type="scientific">Hermetia illucens</name>
    <name type="common">Black soldier fly</name>
    <dbReference type="NCBI Taxonomy" id="343691"/>
    <lineage>
        <taxon>Eukaryota</taxon>
        <taxon>Metazoa</taxon>
        <taxon>Ecdysozoa</taxon>
        <taxon>Arthropoda</taxon>
        <taxon>Hexapoda</taxon>
        <taxon>Insecta</taxon>
        <taxon>Pterygota</taxon>
        <taxon>Neoptera</taxon>
        <taxon>Endopterygota</taxon>
        <taxon>Diptera</taxon>
        <taxon>Brachycera</taxon>
        <taxon>Stratiomyomorpha</taxon>
        <taxon>Stratiomyidae</taxon>
        <taxon>Hermetiinae</taxon>
        <taxon>Hermetia</taxon>
    </lineage>
</organism>
<dbReference type="CDD" id="cd16123">
    <property type="entry name" value="RA_RASSF7_like"/>
    <property type="match status" value="1"/>
</dbReference>
<dbReference type="Proteomes" id="UP000594454">
    <property type="component" value="Chromosome 2"/>
</dbReference>
<dbReference type="PANTHER" id="PTHR15286">
    <property type="entry name" value="RAS-ASSOCIATING DOMAIN CONTAINING PROTEIN"/>
    <property type="match status" value="1"/>
</dbReference>
<dbReference type="EMBL" id="LR899010">
    <property type="protein sequence ID" value="CAD7082867.1"/>
    <property type="molecule type" value="Genomic_DNA"/>
</dbReference>
<evidence type="ECO:0000313" key="3">
    <source>
        <dbReference type="Proteomes" id="UP000594454"/>
    </source>
</evidence>
<dbReference type="OrthoDB" id="10034447at2759"/>